<dbReference type="PANTHER" id="PTHR43086:SF2">
    <property type="entry name" value="HYDROXYSTEROID DEHYDROGENASE-LIKE PROTEIN 1"/>
    <property type="match status" value="1"/>
</dbReference>
<evidence type="ECO:0000256" key="5">
    <source>
        <dbReference type="ARBA" id="ARBA00023002"/>
    </source>
</evidence>
<dbReference type="PRINTS" id="PR00081">
    <property type="entry name" value="GDHRDH"/>
</dbReference>
<organism evidence="8">
    <name type="scientific">Paramoeba aestuarina</name>
    <dbReference type="NCBI Taxonomy" id="180227"/>
    <lineage>
        <taxon>Eukaryota</taxon>
        <taxon>Amoebozoa</taxon>
        <taxon>Discosea</taxon>
        <taxon>Flabellinia</taxon>
        <taxon>Dactylopodida</taxon>
        <taxon>Paramoebidae</taxon>
        <taxon>Paramoeba</taxon>
    </lineage>
</organism>
<evidence type="ECO:0000256" key="1">
    <source>
        <dbReference type="ARBA" id="ARBA00005194"/>
    </source>
</evidence>
<keyword evidence="3" id="KW-0276">Fatty acid metabolism</keyword>
<dbReference type="GO" id="GO:0030497">
    <property type="term" value="P:fatty acid elongation"/>
    <property type="evidence" value="ECO:0007669"/>
    <property type="project" value="TreeGrafter"/>
</dbReference>
<dbReference type="GO" id="GO:0005783">
    <property type="term" value="C:endoplasmic reticulum"/>
    <property type="evidence" value="ECO:0007669"/>
    <property type="project" value="TreeGrafter"/>
</dbReference>
<keyword evidence="2" id="KW-0444">Lipid biosynthesis</keyword>
<dbReference type="PROSITE" id="PS00061">
    <property type="entry name" value="ADH_SHORT"/>
    <property type="match status" value="1"/>
</dbReference>
<proteinExistence type="predicted"/>
<name>A0A7S4P0C2_9EUKA</name>
<dbReference type="EMBL" id="HBKR01026674">
    <property type="protein sequence ID" value="CAE2319656.1"/>
    <property type="molecule type" value="Transcribed_RNA"/>
</dbReference>
<keyword evidence="5" id="KW-0560">Oxidoreductase</keyword>
<comment type="pathway">
    <text evidence="1">Lipid metabolism; fatty acid biosynthesis.</text>
</comment>
<evidence type="ECO:0000256" key="4">
    <source>
        <dbReference type="ARBA" id="ARBA00022857"/>
    </source>
</evidence>
<dbReference type="AlphaFoldDB" id="A0A7S4P0C2"/>
<dbReference type="Gene3D" id="3.40.50.720">
    <property type="entry name" value="NAD(P)-binding Rossmann-like Domain"/>
    <property type="match status" value="1"/>
</dbReference>
<dbReference type="GO" id="GO:0016491">
    <property type="term" value="F:oxidoreductase activity"/>
    <property type="evidence" value="ECO:0007669"/>
    <property type="project" value="UniProtKB-KW"/>
</dbReference>
<protein>
    <recommendedName>
        <fullName evidence="9">Estradiol 17-beta-dehydrogenase 12</fullName>
    </recommendedName>
</protein>
<gene>
    <name evidence="8" type="ORF">NAES01612_LOCUS17497</name>
</gene>
<keyword evidence="6" id="KW-0443">Lipid metabolism</keyword>
<reference evidence="8" key="1">
    <citation type="submission" date="2021-01" db="EMBL/GenBank/DDBJ databases">
        <authorList>
            <person name="Corre E."/>
            <person name="Pelletier E."/>
            <person name="Niang G."/>
            <person name="Scheremetjew M."/>
            <person name="Finn R."/>
            <person name="Kale V."/>
            <person name="Holt S."/>
            <person name="Cochrane G."/>
            <person name="Meng A."/>
            <person name="Brown T."/>
            <person name="Cohen L."/>
        </authorList>
    </citation>
    <scope>NUCLEOTIDE SEQUENCE</scope>
    <source>
        <strain evidence="8">SoJaBio B1-5/56/2</strain>
    </source>
</reference>
<dbReference type="Pfam" id="PF00106">
    <property type="entry name" value="adh_short"/>
    <property type="match status" value="1"/>
</dbReference>
<keyword evidence="7" id="KW-0275">Fatty acid biosynthesis</keyword>
<evidence type="ECO:0000256" key="2">
    <source>
        <dbReference type="ARBA" id="ARBA00022516"/>
    </source>
</evidence>
<dbReference type="InterPro" id="IPR036291">
    <property type="entry name" value="NAD(P)-bd_dom_sf"/>
</dbReference>
<accession>A0A7S4P0C2</accession>
<evidence type="ECO:0000256" key="3">
    <source>
        <dbReference type="ARBA" id="ARBA00022832"/>
    </source>
</evidence>
<sequence>MVNINIQSMLKMTRAVLPGMVNRKFGYVINLSSIAGTTPIPLLSTYSASKVFVDYWSQAIQEEYKKDGIIVKCATPMFVATEMAKMRPSFTVPTPQTLVAGLLNQMGGDVTFSPYWVHRFMQSVIGAMPEGMRRSYLFNTNKKIRGSALRKKERARQAAAGGKK</sequence>
<dbReference type="InterPro" id="IPR020904">
    <property type="entry name" value="Sc_DH/Rdtase_CS"/>
</dbReference>
<evidence type="ECO:0000256" key="6">
    <source>
        <dbReference type="ARBA" id="ARBA00023098"/>
    </source>
</evidence>
<evidence type="ECO:0000313" key="8">
    <source>
        <dbReference type="EMBL" id="CAE2319656.1"/>
    </source>
</evidence>
<keyword evidence="4" id="KW-0521">NADP</keyword>
<evidence type="ECO:0008006" key="9">
    <source>
        <dbReference type="Google" id="ProtNLM"/>
    </source>
</evidence>
<dbReference type="InterPro" id="IPR002347">
    <property type="entry name" value="SDR_fam"/>
</dbReference>
<dbReference type="SUPFAM" id="SSF51735">
    <property type="entry name" value="NAD(P)-binding Rossmann-fold domains"/>
    <property type="match status" value="1"/>
</dbReference>
<dbReference type="PANTHER" id="PTHR43086">
    <property type="entry name" value="VERY-LONG-CHAIN 3-OXOOACYL-COA REDUCTASE"/>
    <property type="match status" value="1"/>
</dbReference>
<evidence type="ECO:0000256" key="7">
    <source>
        <dbReference type="ARBA" id="ARBA00023160"/>
    </source>
</evidence>